<keyword evidence="2" id="KW-1185">Reference proteome</keyword>
<evidence type="ECO:0008006" key="3">
    <source>
        <dbReference type="Google" id="ProtNLM"/>
    </source>
</evidence>
<dbReference type="Proteomes" id="UP000659388">
    <property type="component" value="Unassembled WGS sequence"/>
</dbReference>
<reference evidence="1" key="1">
    <citation type="submission" date="2021-01" db="EMBL/GenBank/DDBJ databases">
        <title>Fulvivirga kasyanovii gen. nov., sp nov., a novel member of the phylum Bacteroidetes isolated from seawater in a mussel farm.</title>
        <authorList>
            <person name="Zhao L.-H."/>
            <person name="Wang Z.-J."/>
        </authorList>
    </citation>
    <scope>NUCLEOTIDE SEQUENCE</scope>
    <source>
        <strain evidence="1">2943</strain>
    </source>
</reference>
<sequence length="458" mass="49885">MTCIVLLCAATLMISCGDDDGSPAPVNVNFNNTEVGLSGDNATVVSIVFSRAAESAGSLMITASSSDLVYGEDNDYYTEPATEDNIVTIPVSVGDTEISFSIAPGTALNIEEDKTISFLLSSNVESFMAGTNNTLTVTVSENFVTPSATVIAHVGEGSSRDQHFYLDLDRLETTTVNRNNYDLALESAGEGFNILLNASTIMRAAATDEADFENVTEEDLENASFSTDVVTGNSFYQGSFDETAFYNWDANGNTSNVYIVDRGIEASVPRDVDPVRRGYRKVQLTKSGDEYTIHSANLDGSAETTFTVNKSDDASFKYVHFNNGEAEIEPANWDILVRAVTYEVSSNNYSMIYNTLGAYHNYYGGSTVALIDISATEQGFEDVTLEQATEALNATDNGFNTIGVNWRDSNMGQYTINDQQVYIIQDEDGNIFKLHFTAYFSAKDGSTEAPEIQYEHLN</sequence>
<evidence type="ECO:0000313" key="1">
    <source>
        <dbReference type="EMBL" id="MBL3655816.1"/>
    </source>
</evidence>
<dbReference type="RefSeq" id="WP_202243497.1">
    <property type="nucleotide sequence ID" value="NZ_JAESIY010000003.1"/>
</dbReference>
<dbReference type="AlphaFoldDB" id="A0A937F6A5"/>
<name>A0A937F6A5_9BACT</name>
<gene>
    <name evidence="1" type="ORF">JL102_06725</name>
</gene>
<organism evidence="1 2">
    <name type="scientific">Fulvivirga sediminis</name>
    <dbReference type="NCBI Taxonomy" id="2803949"/>
    <lineage>
        <taxon>Bacteria</taxon>
        <taxon>Pseudomonadati</taxon>
        <taxon>Bacteroidota</taxon>
        <taxon>Cytophagia</taxon>
        <taxon>Cytophagales</taxon>
        <taxon>Fulvivirgaceae</taxon>
        <taxon>Fulvivirga</taxon>
    </lineage>
</organism>
<dbReference type="Pfam" id="PF14064">
    <property type="entry name" value="HmuY"/>
    <property type="match status" value="1"/>
</dbReference>
<evidence type="ECO:0000313" key="2">
    <source>
        <dbReference type="Proteomes" id="UP000659388"/>
    </source>
</evidence>
<proteinExistence type="predicted"/>
<comment type="caution">
    <text evidence="1">The sequence shown here is derived from an EMBL/GenBank/DDBJ whole genome shotgun (WGS) entry which is preliminary data.</text>
</comment>
<accession>A0A937F6A5</accession>
<protein>
    <recommendedName>
        <fullName evidence="3">Calx-beta domain-containing protein</fullName>
    </recommendedName>
</protein>
<dbReference type="CDD" id="cd12105">
    <property type="entry name" value="HmuY"/>
    <property type="match status" value="1"/>
</dbReference>
<dbReference type="EMBL" id="JAESIY010000003">
    <property type="protein sequence ID" value="MBL3655816.1"/>
    <property type="molecule type" value="Genomic_DNA"/>
</dbReference>
<dbReference type="InterPro" id="IPR025921">
    <property type="entry name" value="HmuY"/>
</dbReference>